<feature type="transmembrane region" description="Helical" evidence="1">
    <location>
        <begin position="104"/>
        <end position="126"/>
    </location>
</feature>
<dbReference type="AlphaFoldDB" id="A0A0M3DGU0"/>
<dbReference type="PATRIC" id="fig|1629550.3.peg.2084"/>
<organism evidence="3 4">
    <name type="scientific">Paraclostridium benzoelyticum</name>
    <dbReference type="NCBI Taxonomy" id="1629550"/>
    <lineage>
        <taxon>Bacteria</taxon>
        <taxon>Bacillati</taxon>
        <taxon>Bacillota</taxon>
        <taxon>Clostridia</taxon>
        <taxon>Peptostreptococcales</taxon>
        <taxon>Peptostreptococcaceae</taxon>
        <taxon>Paraclostridium</taxon>
    </lineage>
</organism>
<reference evidence="3 4" key="1">
    <citation type="submission" date="2015-04" db="EMBL/GenBank/DDBJ databases">
        <title>Microcin producing Clostridium sp. JC272T.</title>
        <authorList>
            <person name="Jyothsna T."/>
            <person name="Sasikala C."/>
            <person name="Ramana C."/>
        </authorList>
    </citation>
    <scope>NUCLEOTIDE SEQUENCE [LARGE SCALE GENOMIC DNA]</scope>
    <source>
        <strain evidence="3 4">JC272</strain>
    </source>
</reference>
<protein>
    <recommendedName>
        <fullName evidence="2">CAAX prenyl protease 2/Lysostaphin resistance protein A-like domain-containing protein</fullName>
    </recommendedName>
</protein>
<keyword evidence="1" id="KW-0812">Transmembrane</keyword>
<evidence type="ECO:0000313" key="4">
    <source>
        <dbReference type="Proteomes" id="UP000034407"/>
    </source>
</evidence>
<dbReference type="RefSeq" id="WP_046823658.1">
    <property type="nucleotide sequence ID" value="NZ_LBBT01000256.1"/>
</dbReference>
<evidence type="ECO:0000256" key="1">
    <source>
        <dbReference type="SAM" id="Phobius"/>
    </source>
</evidence>
<evidence type="ECO:0000313" key="3">
    <source>
        <dbReference type="EMBL" id="KKY00592.1"/>
    </source>
</evidence>
<dbReference type="PANTHER" id="PTHR39430">
    <property type="entry name" value="MEMBRANE-ASSOCIATED PROTEASE-RELATED"/>
    <property type="match status" value="1"/>
</dbReference>
<evidence type="ECO:0000259" key="2">
    <source>
        <dbReference type="Pfam" id="PF02517"/>
    </source>
</evidence>
<feature type="transmembrane region" description="Helical" evidence="1">
    <location>
        <begin position="61"/>
        <end position="83"/>
    </location>
</feature>
<dbReference type="GO" id="GO:0004175">
    <property type="term" value="F:endopeptidase activity"/>
    <property type="evidence" value="ECO:0007669"/>
    <property type="project" value="UniProtKB-ARBA"/>
</dbReference>
<dbReference type="OrthoDB" id="324900at2"/>
<sequence length="304" mass="33791">MYMKNESLMNKARRAKKLPSIAWAIVLTFLIMDFGAFFGQIPFKIISFFSFANTSLQNENLITLLFELLSFFGISLLVYIRVVKIEERPFSSIGFCKEGWIKKYLTGFMVGAILTVSEVVLLYSFGLISVEHSPSQPVGLSAIKYIIIILIGWIVQSSAEEIVTRGWLMNVLSAKYNGWVGLIVSSTYFGFMHGFNPNISYIAVINLVLAGFLFGLYVLKTNDLWGACGLHCAWNFFMGNIFGFEVSGTSASVGTLFDLNLIGNPSISGGKFGPEGGICETIIIILAIIVIICLDKKNFFKQYE</sequence>
<feature type="transmembrane region" description="Helical" evidence="1">
    <location>
        <begin position="138"/>
        <end position="155"/>
    </location>
</feature>
<feature type="transmembrane region" description="Helical" evidence="1">
    <location>
        <begin position="277"/>
        <end position="294"/>
    </location>
</feature>
<keyword evidence="4" id="KW-1185">Reference proteome</keyword>
<feature type="transmembrane region" description="Helical" evidence="1">
    <location>
        <begin position="21"/>
        <end position="41"/>
    </location>
</feature>
<feature type="transmembrane region" description="Helical" evidence="1">
    <location>
        <begin position="201"/>
        <end position="220"/>
    </location>
</feature>
<dbReference type="PANTHER" id="PTHR39430:SF1">
    <property type="entry name" value="PROTEASE"/>
    <property type="match status" value="1"/>
</dbReference>
<dbReference type="Pfam" id="PF02517">
    <property type="entry name" value="Rce1-like"/>
    <property type="match status" value="1"/>
</dbReference>
<gene>
    <name evidence="3" type="ORF">VN21_13175</name>
</gene>
<accession>A0A0M3DGU0</accession>
<dbReference type="GO" id="GO:0080120">
    <property type="term" value="P:CAAX-box protein maturation"/>
    <property type="evidence" value="ECO:0007669"/>
    <property type="project" value="UniProtKB-ARBA"/>
</dbReference>
<dbReference type="Proteomes" id="UP000034407">
    <property type="component" value="Unassembled WGS sequence"/>
</dbReference>
<feature type="transmembrane region" description="Helical" evidence="1">
    <location>
        <begin position="232"/>
        <end position="257"/>
    </location>
</feature>
<dbReference type="InterPro" id="IPR003675">
    <property type="entry name" value="Rce1/LyrA-like_dom"/>
</dbReference>
<proteinExistence type="predicted"/>
<feature type="transmembrane region" description="Helical" evidence="1">
    <location>
        <begin position="176"/>
        <end position="195"/>
    </location>
</feature>
<keyword evidence="1" id="KW-0472">Membrane</keyword>
<comment type="caution">
    <text evidence="3">The sequence shown here is derived from an EMBL/GenBank/DDBJ whole genome shotgun (WGS) entry which is preliminary data.</text>
</comment>
<dbReference type="EMBL" id="LBBT01000256">
    <property type="protein sequence ID" value="KKY00592.1"/>
    <property type="molecule type" value="Genomic_DNA"/>
</dbReference>
<name>A0A0M3DGU0_9FIRM</name>
<feature type="domain" description="CAAX prenyl protease 2/Lysostaphin resistance protein A-like" evidence="2">
    <location>
        <begin position="145"/>
        <end position="237"/>
    </location>
</feature>
<keyword evidence="1" id="KW-1133">Transmembrane helix</keyword>